<dbReference type="Proteomes" id="UP001165498">
    <property type="component" value="Unassembled WGS sequence"/>
</dbReference>
<comment type="caution">
    <text evidence="3">The sequence shown here is derived from an EMBL/GenBank/DDBJ whole genome shotgun (WGS) entry which is preliminary data.</text>
</comment>
<feature type="signal peptide" evidence="2">
    <location>
        <begin position="1"/>
        <end position="26"/>
    </location>
</feature>
<evidence type="ECO:0000256" key="2">
    <source>
        <dbReference type="SAM" id="SignalP"/>
    </source>
</evidence>
<evidence type="ECO:0000313" key="4">
    <source>
        <dbReference type="Proteomes" id="UP001165498"/>
    </source>
</evidence>
<evidence type="ECO:0000313" key="3">
    <source>
        <dbReference type="EMBL" id="MCQ4165429.1"/>
    </source>
</evidence>
<accession>A0ABT1QT33</accession>
<sequence>MRERLRRIVLLLAALAALPALNHARAAQGGADPAQAAGETTLWFNQGALAPLGLEIARSEGERGGREQAVADYRELRFALRPDSALRWRADAQGRFAALEPGSAGHAGGFVLRLRGGGEVDLRGFRLRHSGAARIGLELSDARGQAWFVLDHAHHFVGAGGVLALRHMDLRLAPALAQRLGRPELAGHLVGGAQTEGAATAAAFVRREAAADPAGVCVAQWPSDQHKVDVRMLRLASNWEERQPDGVNSYRCGRSDGAGGHTRICTADSSDGLVVLAPDASLRNEGTAAVAWHPKFSAPSAPYANDQHPYLVWNLYRLDADGTLQQIGVSALKHAFHTINAACACEEGEVLYPGCEDTYGGFSNDFSSGLAPRSEVIPYTARWGRCGSLYDKDCNGVRDADQGLLPDDAYNPAKRLGVRESEIAPALHPGARWFLEYWYVVRDEDQPWNNLGLMEILPAKVRGQGTDPNAYIWRFEVGDFHNGGMLARWQELAPAGAWQRQAVLRTGLGRAVLAARVQRLADGRYRYQYQLFNFDLSLARTSGQEPNLRVLENRGLERFAVWVDPAATLQDTEFAAVAGSGVAWSAARADGRLAWRRGSAAALDWGRSFRFGFVSDRPPQDSAALLGVQDQEWSVSTLAPVASPVSPRPRRTDPPPR</sequence>
<organism evidence="3 4">
    <name type="scientific">Tahibacter harae</name>
    <dbReference type="NCBI Taxonomy" id="2963937"/>
    <lineage>
        <taxon>Bacteria</taxon>
        <taxon>Pseudomonadati</taxon>
        <taxon>Pseudomonadota</taxon>
        <taxon>Gammaproteobacteria</taxon>
        <taxon>Lysobacterales</taxon>
        <taxon>Rhodanobacteraceae</taxon>
        <taxon>Tahibacter</taxon>
    </lineage>
</organism>
<feature type="chain" id="PRO_5045170092" evidence="2">
    <location>
        <begin position="27"/>
        <end position="657"/>
    </location>
</feature>
<evidence type="ECO:0000256" key="1">
    <source>
        <dbReference type="SAM" id="MobiDB-lite"/>
    </source>
</evidence>
<name>A0ABT1QT33_9GAMM</name>
<keyword evidence="4" id="KW-1185">Reference proteome</keyword>
<reference evidence="3" key="1">
    <citation type="submission" date="2022-07" db="EMBL/GenBank/DDBJ databases">
        <title>Tahibacter sp., a new gammaproteobacterium isolated from the silt sample collected at pig farm.</title>
        <authorList>
            <person name="Chen H."/>
        </authorList>
    </citation>
    <scope>NUCLEOTIDE SEQUENCE</scope>
    <source>
        <strain evidence="3">P2K</strain>
    </source>
</reference>
<dbReference type="RefSeq" id="WP_255914598.1">
    <property type="nucleotide sequence ID" value="NZ_JANFQO010000009.1"/>
</dbReference>
<dbReference type="EMBL" id="JANFQO010000009">
    <property type="protein sequence ID" value="MCQ4165429.1"/>
    <property type="molecule type" value="Genomic_DNA"/>
</dbReference>
<protein>
    <submittedName>
        <fullName evidence="3">Uncharacterized protein</fullName>
    </submittedName>
</protein>
<proteinExistence type="predicted"/>
<gene>
    <name evidence="3" type="ORF">NM961_11985</name>
</gene>
<feature type="region of interest" description="Disordered" evidence="1">
    <location>
        <begin position="637"/>
        <end position="657"/>
    </location>
</feature>
<keyword evidence="2" id="KW-0732">Signal</keyword>